<evidence type="ECO:0000313" key="1">
    <source>
        <dbReference type="EMBL" id="CAH1800073.1"/>
    </source>
</evidence>
<dbReference type="PANTHER" id="PTHR18966">
    <property type="entry name" value="IONOTROPIC GLUTAMATE RECEPTOR"/>
    <property type="match status" value="1"/>
</dbReference>
<dbReference type="Pfam" id="PF10562">
    <property type="entry name" value="CaM_bdg_C0"/>
    <property type="match status" value="1"/>
</dbReference>
<dbReference type="OrthoDB" id="10055441at2759"/>
<dbReference type="EMBL" id="CAIIXF020000011">
    <property type="protein sequence ID" value="CAH1800073.1"/>
    <property type="molecule type" value="Genomic_DNA"/>
</dbReference>
<dbReference type="AlphaFoldDB" id="A0A8J1TAE0"/>
<sequence length="144" mass="16113">KDSPWTSDISLKILAFHEKGYMEELDGKWILFKGQDCEESNSAPATLGLTNMAGVFLMVAGGIVTGVLVIFVEIAYKRHRGMREKEMELARHAADRWRSNIEKRKKRRQEFIPAIITIQSSQNETAYASSYPSGPTTGAGDYQA</sequence>
<organism evidence="1 2">
    <name type="scientific">Owenia fusiformis</name>
    <name type="common">Polychaete worm</name>
    <dbReference type="NCBI Taxonomy" id="6347"/>
    <lineage>
        <taxon>Eukaryota</taxon>
        <taxon>Metazoa</taxon>
        <taxon>Spiralia</taxon>
        <taxon>Lophotrochozoa</taxon>
        <taxon>Annelida</taxon>
        <taxon>Polychaeta</taxon>
        <taxon>Sedentaria</taxon>
        <taxon>Canalipalpata</taxon>
        <taxon>Sabellida</taxon>
        <taxon>Oweniida</taxon>
        <taxon>Oweniidae</taxon>
        <taxon>Owenia</taxon>
    </lineage>
</organism>
<name>A0A8J1TAE0_OWEFU</name>
<proteinExistence type="predicted"/>
<keyword evidence="2" id="KW-1185">Reference proteome</keyword>
<reference evidence="1" key="1">
    <citation type="submission" date="2022-03" db="EMBL/GenBank/DDBJ databases">
        <authorList>
            <person name="Martin C."/>
        </authorList>
    </citation>
    <scope>NUCLEOTIDE SEQUENCE</scope>
</reference>
<dbReference type="Proteomes" id="UP000749559">
    <property type="component" value="Unassembled WGS sequence"/>
</dbReference>
<gene>
    <name evidence="1" type="ORF">OFUS_LOCUS24007</name>
</gene>
<feature type="non-terminal residue" evidence="1">
    <location>
        <position position="144"/>
    </location>
</feature>
<comment type="caution">
    <text evidence="1">The sequence shown here is derived from an EMBL/GenBank/DDBJ whole genome shotgun (WGS) entry which is preliminary data.</text>
</comment>
<protein>
    <submittedName>
        <fullName evidence="1">Uncharacterized protein</fullName>
    </submittedName>
</protein>
<accession>A0A8J1TAE0</accession>
<evidence type="ECO:0000313" key="2">
    <source>
        <dbReference type="Proteomes" id="UP000749559"/>
    </source>
</evidence>
<dbReference type="InterPro" id="IPR015683">
    <property type="entry name" value="Ionotropic_Glu_rcpt"/>
</dbReference>
<dbReference type="InterPro" id="IPR018882">
    <property type="entry name" value="CaM-bd_C0_NMDA_rcpt_NR1"/>
</dbReference>